<dbReference type="RefSeq" id="WP_302877822.1">
    <property type="nucleotide sequence ID" value="NZ_JARLKN010000053.1"/>
</dbReference>
<dbReference type="PANTHER" id="PTHR30472:SF68">
    <property type="entry name" value="FERRICHROME TRANSPORT SYSTEM PERMEASE PROTEIN FHUB"/>
    <property type="match status" value="1"/>
</dbReference>
<dbReference type="PANTHER" id="PTHR30472">
    <property type="entry name" value="FERRIC ENTEROBACTIN TRANSPORT SYSTEM PERMEASE PROTEIN"/>
    <property type="match status" value="1"/>
</dbReference>
<keyword evidence="5 8" id="KW-0812">Transmembrane</keyword>
<evidence type="ECO:0000256" key="3">
    <source>
        <dbReference type="ARBA" id="ARBA00022448"/>
    </source>
</evidence>
<dbReference type="EMBL" id="JAUMKJ010000007">
    <property type="protein sequence ID" value="MDO3676809.1"/>
    <property type="molecule type" value="Genomic_DNA"/>
</dbReference>
<evidence type="ECO:0000256" key="8">
    <source>
        <dbReference type="SAM" id="Phobius"/>
    </source>
</evidence>
<dbReference type="InterPro" id="IPR000522">
    <property type="entry name" value="ABC_transptr_permease_BtuC"/>
</dbReference>
<feature type="transmembrane region" description="Helical" evidence="8">
    <location>
        <begin position="61"/>
        <end position="79"/>
    </location>
</feature>
<dbReference type="SUPFAM" id="SSF81345">
    <property type="entry name" value="ABC transporter involved in vitamin B12 uptake, BtuC"/>
    <property type="match status" value="1"/>
</dbReference>
<feature type="transmembrane region" description="Helical" evidence="8">
    <location>
        <begin position="302"/>
        <end position="322"/>
    </location>
</feature>
<gene>
    <name evidence="9" type="ORF">Q3C12_07315</name>
</gene>
<dbReference type="Gene3D" id="1.10.3470.10">
    <property type="entry name" value="ABC transporter involved in vitamin B12 uptake, BtuC"/>
    <property type="match status" value="1"/>
</dbReference>
<comment type="similarity">
    <text evidence="2">Belongs to the binding-protein-dependent transport system permease family. FecCD subfamily.</text>
</comment>
<keyword evidence="6 8" id="KW-1133">Transmembrane helix</keyword>
<evidence type="ECO:0000256" key="4">
    <source>
        <dbReference type="ARBA" id="ARBA00022475"/>
    </source>
</evidence>
<feature type="transmembrane region" description="Helical" evidence="8">
    <location>
        <begin position="91"/>
        <end position="110"/>
    </location>
</feature>
<name>A0ABT8V5X2_9BACL</name>
<dbReference type="Pfam" id="PF01032">
    <property type="entry name" value="FecCD"/>
    <property type="match status" value="1"/>
</dbReference>
<dbReference type="Proteomes" id="UP001168883">
    <property type="component" value="Unassembled WGS sequence"/>
</dbReference>
<feature type="transmembrane region" description="Helical" evidence="8">
    <location>
        <begin position="273"/>
        <end position="290"/>
    </location>
</feature>
<protein>
    <submittedName>
        <fullName evidence="9">Iron ABC transporter permease</fullName>
    </submittedName>
</protein>
<reference evidence="9" key="1">
    <citation type="submission" date="2023-07" db="EMBL/GenBank/DDBJ databases">
        <authorList>
            <person name="Aktuganov G."/>
            <person name="Boyko T."/>
            <person name="Delegan Y."/>
            <person name="Galimzianova N."/>
            <person name="Gilvanova E."/>
            <person name="Korobov V."/>
            <person name="Kuzmina L."/>
            <person name="Melentiev A."/>
            <person name="Milman P."/>
            <person name="Ryabova A."/>
            <person name="Stupak E."/>
            <person name="Yasakov T."/>
            <person name="Zharikova N."/>
            <person name="Zhurenko E."/>
        </authorList>
    </citation>
    <scope>NUCLEOTIDE SEQUENCE</scope>
    <source>
        <strain evidence="9">IB-739</strain>
    </source>
</reference>
<comment type="subcellular location">
    <subcellularLocation>
        <location evidence="1">Cell membrane</location>
        <topology evidence="1">Multi-pass membrane protein</topology>
    </subcellularLocation>
</comment>
<dbReference type="InterPro" id="IPR037294">
    <property type="entry name" value="ABC_BtuC-like"/>
</dbReference>
<proteinExistence type="inferred from homology"/>
<keyword evidence="3" id="KW-0813">Transport</keyword>
<keyword evidence="7 8" id="KW-0472">Membrane</keyword>
<organism evidence="9 10">
    <name type="scientific">Paenibacillus ehimensis</name>
    <dbReference type="NCBI Taxonomy" id="79264"/>
    <lineage>
        <taxon>Bacteria</taxon>
        <taxon>Bacillati</taxon>
        <taxon>Bacillota</taxon>
        <taxon>Bacilli</taxon>
        <taxon>Bacillales</taxon>
        <taxon>Paenibacillaceae</taxon>
        <taxon>Paenibacillus</taxon>
    </lineage>
</organism>
<evidence type="ECO:0000313" key="10">
    <source>
        <dbReference type="Proteomes" id="UP001168883"/>
    </source>
</evidence>
<feature type="transmembrane region" description="Helical" evidence="8">
    <location>
        <begin position="234"/>
        <end position="261"/>
    </location>
</feature>
<evidence type="ECO:0000256" key="6">
    <source>
        <dbReference type="ARBA" id="ARBA00022989"/>
    </source>
</evidence>
<feature type="transmembrane region" description="Helical" evidence="8">
    <location>
        <begin position="116"/>
        <end position="135"/>
    </location>
</feature>
<comment type="caution">
    <text evidence="9">The sequence shown here is derived from an EMBL/GenBank/DDBJ whole genome shotgun (WGS) entry which is preliminary data.</text>
</comment>
<dbReference type="CDD" id="cd06550">
    <property type="entry name" value="TM_ABC_iron-siderophores_like"/>
    <property type="match status" value="1"/>
</dbReference>
<accession>A0ABT8V5X2</accession>
<keyword evidence="10" id="KW-1185">Reference proteome</keyword>
<evidence type="ECO:0000256" key="2">
    <source>
        <dbReference type="ARBA" id="ARBA00007935"/>
    </source>
</evidence>
<feature type="transmembrane region" description="Helical" evidence="8">
    <location>
        <begin position="188"/>
        <end position="209"/>
    </location>
</feature>
<evidence type="ECO:0000256" key="1">
    <source>
        <dbReference type="ARBA" id="ARBA00004651"/>
    </source>
</evidence>
<sequence>MITTSPWKLTIIALFALSAIGGTAFSLSAGAVYVSLADIWDALQDPAASHRDVIWNIRFPRTLVAALIGINLSLSGAILQGVMRNPMADPHIIGVSSGAGLVGIAVLILFPSYAYLLTPAAFLGGIGAALVIYLLAWQGGISPVRVVLAGVAVSAFLNSGISALLTFYSDRVNGALLFMVGGLATRSWPHVSLLIPYTLLGGTLALIGVQRMNVLLLGDAEAKSLGLRVEGMRLYLLAVATLLAASSVSVVGMLGFVGLIVPHAARLLIGSDYRFLLPASALLGVTVLTITDTLSRIMFAPVELPSGILMGVLGAPVFLWLLRRRGA</sequence>
<feature type="transmembrane region" description="Helical" evidence="8">
    <location>
        <begin position="147"/>
        <end position="168"/>
    </location>
</feature>
<evidence type="ECO:0000313" key="9">
    <source>
        <dbReference type="EMBL" id="MDO3676809.1"/>
    </source>
</evidence>
<evidence type="ECO:0000256" key="7">
    <source>
        <dbReference type="ARBA" id="ARBA00023136"/>
    </source>
</evidence>
<evidence type="ECO:0000256" key="5">
    <source>
        <dbReference type="ARBA" id="ARBA00022692"/>
    </source>
</evidence>
<keyword evidence="4" id="KW-1003">Cell membrane</keyword>